<proteinExistence type="predicted"/>
<dbReference type="EMBL" id="KN832873">
    <property type="protein sequence ID" value="KIN04028.1"/>
    <property type="molecule type" value="Genomic_DNA"/>
</dbReference>
<reference evidence="3" key="2">
    <citation type="submission" date="2015-01" db="EMBL/GenBank/DDBJ databases">
        <title>Evolutionary Origins and Diversification of the Mycorrhizal Mutualists.</title>
        <authorList>
            <consortium name="DOE Joint Genome Institute"/>
            <consortium name="Mycorrhizal Genomics Consortium"/>
            <person name="Kohler A."/>
            <person name="Kuo A."/>
            <person name="Nagy L.G."/>
            <person name="Floudas D."/>
            <person name="Copeland A."/>
            <person name="Barry K.W."/>
            <person name="Cichocki N."/>
            <person name="Veneault-Fourrey C."/>
            <person name="LaButti K."/>
            <person name="Lindquist E.A."/>
            <person name="Lipzen A."/>
            <person name="Lundell T."/>
            <person name="Morin E."/>
            <person name="Murat C."/>
            <person name="Riley R."/>
            <person name="Ohm R."/>
            <person name="Sun H."/>
            <person name="Tunlid A."/>
            <person name="Henrissat B."/>
            <person name="Grigoriev I.V."/>
            <person name="Hibbett D.S."/>
            <person name="Martin F."/>
        </authorList>
    </citation>
    <scope>NUCLEOTIDE SEQUENCE [LARGE SCALE GENOMIC DNA]</scope>
    <source>
        <strain evidence="3">Zn</strain>
    </source>
</reference>
<dbReference type="HOGENOM" id="CLU_1603242_0_0_1"/>
<evidence type="ECO:0000313" key="3">
    <source>
        <dbReference type="Proteomes" id="UP000054321"/>
    </source>
</evidence>
<keyword evidence="3" id="KW-1185">Reference proteome</keyword>
<feature type="region of interest" description="Disordered" evidence="1">
    <location>
        <begin position="128"/>
        <end position="154"/>
    </location>
</feature>
<name>A0A0C3DPP1_OIDMZ</name>
<protein>
    <submittedName>
        <fullName evidence="2">Uncharacterized protein</fullName>
    </submittedName>
</protein>
<sequence>MSSSQQARLEALEAGNRAWPILQGGTNTRGRWSYARLRVLYGRLPNSTVATRMGHDLSSIPVVPTKSQGGAVQRTCLRAAYRNSAVRWTWQEGREGGNTPSTQSWILFLRRTRYSTALTFLISRGTPLLGRNRRDPRPQPRSQPTNNIRGTQRDEWRRLWSSFTQS</sequence>
<gene>
    <name evidence="2" type="ORF">OIDMADRAFT_26655</name>
</gene>
<dbReference type="AlphaFoldDB" id="A0A0C3DPP1"/>
<reference evidence="2 3" key="1">
    <citation type="submission" date="2014-04" db="EMBL/GenBank/DDBJ databases">
        <authorList>
            <consortium name="DOE Joint Genome Institute"/>
            <person name="Kuo A."/>
            <person name="Martino E."/>
            <person name="Perotto S."/>
            <person name="Kohler A."/>
            <person name="Nagy L.G."/>
            <person name="Floudas D."/>
            <person name="Copeland A."/>
            <person name="Barry K.W."/>
            <person name="Cichocki N."/>
            <person name="Veneault-Fourrey C."/>
            <person name="LaButti K."/>
            <person name="Lindquist E.A."/>
            <person name="Lipzen A."/>
            <person name="Lundell T."/>
            <person name="Morin E."/>
            <person name="Murat C."/>
            <person name="Sun H."/>
            <person name="Tunlid A."/>
            <person name="Henrissat B."/>
            <person name="Grigoriev I.V."/>
            <person name="Hibbett D.S."/>
            <person name="Martin F."/>
            <person name="Nordberg H.P."/>
            <person name="Cantor M.N."/>
            <person name="Hua S.X."/>
        </authorList>
    </citation>
    <scope>NUCLEOTIDE SEQUENCE [LARGE SCALE GENOMIC DNA]</scope>
    <source>
        <strain evidence="2 3">Zn</strain>
    </source>
</reference>
<dbReference type="Proteomes" id="UP000054321">
    <property type="component" value="Unassembled WGS sequence"/>
</dbReference>
<accession>A0A0C3DPP1</accession>
<organism evidence="2 3">
    <name type="scientific">Oidiodendron maius (strain Zn)</name>
    <dbReference type="NCBI Taxonomy" id="913774"/>
    <lineage>
        <taxon>Eukaryota</taxon>
        <taxon>Fungi</taxon>
        <taxon>Dikarya</taxon>
        <taxon>Ascomycota</taxon>
        <taxon>Pezizomycotina</taxon>
        <taxon>Leotiomycetes</taxon>
        <taxon>Leotiomycetes incertae sedis</taxon>
        <taxon>Myxotrichaceae</taxon>
        <taxon>Oidiodendron</taxon>
    </lineage>
</organism>
<evidence type="ECO:0000313" key="2">
    <source>
        <dbReference type="EMBL" id="KIN04028.1"/>
    </source>
</evidence>
<dbReference type="InParanoid" id="A0A0C3DPP1"/>
<evidence type="ECO:0000256" key="1">
    <source>
        <dbReference type="SAM" id="MobiDB-lite"/>
    </source>
</evidence>